<reference evidence="3" key="1">
    <citation type="journal article" date="2019" name="Int. J. Syst. Evol. Microbiol.">
        <title>The Global Catalogue of Microorganisms (GCM) 10K type strain sequencing project: providing services to taxonomists for standard genome sequencing and annotation.</title>
        <authorList>
            <consortium name="The Broad Institute Genomics Platform"/>
            <consortium name="The Broad Institute Genome Sequencing Center for Infectious Disease"/>
            <person name="Wu L."/>
            <person name="Ma J."/>
        </authorList>
    </citation>
    <scope>NUCLEOTIDE SEQUENCE [LARGE SCALE GENOMIC DNA]</scope>
    <source>
        <strain evidence="3">JCM 9687</strain>
    </source>
</reference>
<dbReference type="EMBL" id="BAAAYK010000038">
    <property type="protein sequence ID" value="GAA3361887.1"/>
    <property type="molecule type" value="Genomic_DNA"/>
</dbReference>
<proteinExistence type="predicted"/>
<gene>
    <name evidence="2" type="ORF">GCM10020366_47620</name>
</gene>
<comment type="caution">
    <text evidence="2">The sequence shown here is derived from an EMBL/GenBank/DDBJ whole genome shotgun (WGS) entry which is preliminary data.</text>
</comment>
<feature type="region of interest" description="Disordered" evidence="1">
    <location>
        <begin position="53"/>
        <end position="77"/>
    </location>
</feature>
<keyword evidence="3" id="KW-1185">Reference proteome</keyword>
<sequence>MEPDPLAALRIRCRAGMGRSPPPATAGDVNRSVISSGPWPVSAIRANEIRAAAAPGRQADTDVPPRNVAVASSARDW</sequence>
<protein>
    <submittedName>
        <fullName evidence="2">Uncharacterized protein</fullName>
    </submittedName>
</protein>
<accession>A0ABP6RWG7</accession>
<name>A0ABP6RWG7_9PSEU</name>
<evidence type="ECO:0000313" key="3">
    <source>
        <dbReference type="Proteomes" id="UP001500483"/>
    </source>
</evidence>
<evidence type="ECO:0000256" key="1">
    <source>
        <dbReference type="SAM" id="MobiDB-lite"/>
    </source>
</evidence>
<organism evidence="2 3">
    <name type="scientific">Saccharopolyspora gregorii</name>
    <dbReference type="NCBI Taxonomy" id="33914"/>
    <lineage>
        <taxon>Bacteria</taxon>
        <taxon>Bacillati</taxon>
        <taxon>Actinomycetota</taxon>
        <taxon>Actinomycetes</taxon>
        <taxon>Pseudonocardiales</taxon>
        <taxon>Pseudonocardiaceae</taxon>
        <taxon>Saccharopolyspora</taxon>
    </lineage>
</organism>
<evidence type="ECO:0000313" key="2">
    <source>
        <dbReference type="EMBL" id="GAA3361887.1"/>
    </source>
</evidence>
<dbReference type="Proteomes" id="UP001500483">
    <property type="component" value="Unassembled WGS sequence"/>
</dbReference>